<evidence type="ECO:0000256" key="4">
    <source>
        <dbReference type="ARBA" id="ARBA00022692"/>
    </source>
</evidence>
<keyword evidence="11" id="KW-1185">Reference proteome</keyword>
<comment type="similarity">
    <text evidence="8">Belongs to the TonB-dependent receptor family.</text>
</comment>
<dbReference type="AlphaFoldDB" id="B0VIN4"/>
<comment type="subcellular location">
    <subcellularLocation>
        <location evidence="1 8">Cell outer membrane</location>
        <topology evidence="1 8">Multi-pass membrane protein</topology>
    </subcellularLocation>
</comment>
<dbReference type="InterPro" id="IPR037066">
    <property type="entry name" value="Plug_dom_sf"/>
</dbReference>
<name>B0VIN4_CLOAI</name>
<keyword evidence="2 8" id="KW-0813">Transport</keyword>
<dbReference type="InterPro" id="IPR039426">
    <property type="entry name" value="TonB-dep_rcpt-like"/>
</dbReference>
<evidence type="ECO:0000256" key="7">
    <source>
        <dbReference type="ARBA" id="ARBA00023237"/>
    </source>
</evidence>
<accession>B0VIN4</accession>
<keyword evidence="4 8" id="KW-0812">Transmembrane</keyword>
<dbReference type="GO" id="GO:0044718">
    <property type="term" value="P:siderophore transmembrane transport"/>
    <property type="evidence" value="ECO:0007669"/>
    <property type="project" value="TreeGrafter"/>
</dbReference>
<evidence type="ECO:0000256" key="2">
    <source>
        <dbReference type="ARBA" id="ARBA00022448"/>
    </source>
</evidence>
<dbReference type="InterPro" id="IPR012910">
    <property type="entry name" value="Plug_dom"/>
</dbReference>
<evidence type="ECO:0000256" key="6">
    <source>
        <dbReference type="ARBA" id="ARBA00023136"/>
    </source>
</evidence>
<dbReference type="STRING" id="459349.CLOAM1319"/>
<proteinExistence type="inferred from homology"/>
<dbReference type="PANTHER" id="PTHR30069">
    <property type="entry name" value="TONB-DEPENDENT OUTER MEMBRANE RECEPTOR"/>
    <property type="match status" value="1"/>
</dbReference>
<dbReference type="HOGENOM" id="CLU_008287_18_0_0"/>
<dbReference type="Proteomes" id="UP000002019">
    <property type="component" value="Chromosome"/>
</dbReference>
<dbReference type="PANTHER" id="PTHR30069:SF29">
    <property type="entry name" value="HEMOGLOBIN AND HEMOGLOBIN-HAPTOGLOBIN-BINDING PROTEIN 1-RELATED"/>
    <property type="match status" value="1"/>
</dbReference>
<evidence type="ECO:0000256" key="5">
    <source>
        <dbReference type="ARBA" id="ARBA00022729"/>
    </source>
</evidence>
<keyword evidence="5" id="KW-0732">Signal</keyword>
<organism evidence="10 11">
    <name type="scientific">Cloacimonas acidaminovorans (strain Evry)</name>
    <dbReference type="NCBI Taxonomy" id="459349"/>
    <lineage>
        <taxon>Bacteria</taxon>
        <taxon>Pseudomonadati</taxon>
        <taxon>Candidatus Cloacimonadota</taxon>
        <taxon>Candidatus Cloacimonadia</taxon>
        <taxon>Candidatus Cloacimonadales</taxon>
        <taxon>Candidatus Cloacimonadaceae</taxon>
        <taxon>Candidatus Cloacimonas</taxon>
    </lineage>
</organism>
<keyword evidence="7 8" id="KW-0998">Cell outer membrane</keyword>
<dbReference type="KEGG" id="caci:CLOAM1319"/>
<dbReference type="PROSITE" id="PS52016">
    <property type="entry name" value="TONB_DEPENDENT_REC_3"/>
    <property type="match status" value="1"/>
</dbReference>
<feature type="domain" description="TonB-dependent receptor plug" evidence="9">
    <location>
        <begin position="45"/>
        <end position="145"/>
    </location>
</feature>
<dbReference type="GO" id="GO:0015344">
    <property type="term" value="F:siderophore uptake transmembrane transporter activity"/>
    <property type="evidence" value="ECO:0007669"/>
    <property type="project" value="TreeGrafter"/>
</dbReference>
<dbReference type="SUPFAM" id="SSF56935">
    <property type="entry name" value="Porins"/>
    <property type="match status" value="1"/>
</dbReference>
<evidence type="ECO:0000256" key="1">
    <source>
        <dbReference type="ARBA" id="ARBA00004571"/>
    </source>
</evidence>
<evidence type="ECO:0000313" key="11">
    <source>
        <dbReference type="Proteomes" id="UP000002019"/>
    </source>
</evidence>
<evidence type="ECO:0000313" key="10">
    <source>
        <dbReference type="EMBL" id="CAO81175.1"/>
    </source>
</evidence>
<keyword evidence="3 8" id="KW-1134">Transmembrane beta strand</keyword>
<dbReference type="Gene3D" id="2.170.130.10">
    <property type="entry name" value="TonB-dependent receptor, plug domain"/>
    <property type="match status" value="1"/>
</dbReference>
<keyword evidence="6 8" id="KW-0472">Membrane</keyword>
<dbReference type="GO" id="GO:0009279">
    <property type="term" value="C:cell outer membrane"/>
    <property type="evidence" value="ECO:0007669"/>
    <property type="project" value="UniProtKB-SubCell"/>
</dbReference>
<dbReference type="eggNOG" id="COG4206">
    <property type="taxonomic scope" value="Bacteria"/>
</dbReference>
<dbReference type="InterPro" id="IPR036942">
    <property type="entry name" value="Beta-barrel_TonB_sf"/>
</dbReference>
<sequence length="628" mass="71826">MKQLKIVLLLILVLVTITLGGTAKQDSLKTYTLPTVYVIVEKPSEAIGSLHIIEGEDVKNALSLREAMQNSVGISATIGTKDESNLRLRGFRKNEIKVMVDGKPLNNGYFGNVDISKLSLLDIEEIQILKGPASPLYGTNNMGGVVNIITKAPPNNYWLEVNTLFKRNNTNEITLSSAHSFDTWNYRIGVSQEKTDGFVLSEKFIPTPYEDGGVRNNSDKCLYNISGSLDKEFLNFHNLGVDFGYNKMDKKNIPSSIYEQRYRQYQDWMRYHIGLWTKMQVSESGTLNLQLINDGSTDRYLEYKDPAYENLTLDSKMHNAGFGFHSRFTKTFTGNKKLDIGYNYDFQGNNRKDNDSYQQWTDSVVHIHQAFSQLECTIIPKLLLTTGIGVNTRINRDNNKIQPQLEPAVGIVYEIIPDSETSFAIGRNTSHPTMRQLYSASKGNPDLKPQNSLKLEINHNQALWQNKISLSFSVYFNDTKDLIDLYNGHYENIYKVQSQGTEIGVSFSPDKFFQTSVNYAYLSYRKISDYYLTETPKNSVELCQQFTFPYKIGFRINSSYRDRCLSQDDDGRYHTLAPYWKHDLILTIPWKRLKLFLGVENVLDEDYQSEYGYPEPGRNFSLGLQAII</sequence>
<dbReference type="Gene3D" id="2.40.170.20">
    <property type="entry name" value="TonB-dependent receptor, beta-barrel domain"/>
    <property type="match status" value="1"/>
</dbReference>
<dbReference type="Pfam" id="PF07715">
    <property type="entry name" value="Plug"/>
    <property type="match status" value="1"/>
</dbReference>
<evidence type="ECO:0000256" key="8">
    <source>
        <dbReference type="PROSITE-ProRule" id="PRU01360"/>
    </source>
</evidence>
<dbReference type="RefSeq" id="WP_015425033.1">
    <property type="nucleotide sequence ID" value="NC_020449.1"/>
</dbReference>
<protein>
    <recommendedName>
        <fullName evidence="9">TonB-dependent receptor plug domain-containing protein</fullName>
    </recommendedName>
</protein>
<evidence type="ECO:0000256" key="3">
    <source>
        <dbReference type="ARBA" id="ARBA00022452"/>
    </source>
</evidence>
<evidence type="ECO:0000259" key="9">
    <source>
        <dbReference type="Pfam" id="PF07715"/>
    </source>
</evidence>
<dbReference type="OrthoDB" id="9763670at2"/>
<dbReference type="EMBL" id="CU466930">
    <property type="protein sequence ID" value="CAO81175.1"/>
    <property type="molecule type" value="Genomic_DNA"/>
</dbReference>
<reference evidence="10 11" key="1">
    <citation type="journal article" date="2008" name="J. Bacteriol.">
        <title>'Candidatus Cloacamonas acidaminovorans': genome sequence reconstruction provides a first glimpse of a new bacterial division.</title>
        <authorList>
            <person name="Pelletier E."/>
            <person name="Kreimeyer A."/>
            <person name="Bocs S."/>
            <person name="Rouy Z."/>
            <person name="Gyapay G."/>
            <person name="Chouari R."/>
            <person name="Riviere D."/>
            <person name="Ganesan A."/>
            <person name="Daegelen P."/>
            <person name="Sghir A."/>
            <person name="Cohen G.N."/>
            <person name="Medigue C."/>
            <person name="Weissenbach J."/>
            <person name="Le Paslier D."/>
        </authorList>
    </citation>
    <scope>NUCLEOTIDE SEQUENCE [LARGE SCALE GENOMIC DNA]</scope>
    <source>
        <strain evidence="11">Evry</strain>
    </source>
</reference>
<gene>
    <name evidence="10" type="ordered locus">CLOAM1319</name>
</gene>